<keyword evidence="4" id="KW-1185">Reference proteome</keyword>
<dbReference type="GO" id="GO:0015074">
    <property type="term" value="P:DNA integration"/>
    <property type="evidence" value="ECO:0007669"/>
    <property type="project" value="InterPro"/>
</dbReference>
<feature type="domain" description="Integrase catalytic" evidence="2">
    <location>
        <begin position="282"/>
        <end position="500"/>
    </location>
</feature>
<dbReference type="GO" id="GO:0003676">
    <property type="term" value="F:nucleic acid binding"/>
    <property type="evidence" value="ECO:0007669"/>
    <property type="project" value="InterPro"/>
</dbReference>
<reference evidence="3 4" key="1">
    <citation type="submission" date="2016-04" db="EMBL/GenBank/DDBJ databases">
        <title>Complete genome sequence of Fictibacillus phosphorivorans G25-29, a strain toxic to nematodes.</title>
        <authorList>
            <person name="Zheng Z."/>
        </authorList>
    </citation>
    <scope>NUCLEOTIDE SEQUENCE [LARGE SCALE GENOMIC DNA]</scope>
    <source>
        <strain evidence="3 4">G25-29</strain>
    </source>
</reference>
<dbReference type="InterPro" id="IPR001584">
    <property type="entry name" value="Integrase_cat-core"/>
</dbReference>
<dbReference type="Proteomes" id="UP000076623">
    <property type="component" value="Chromosome"/>
</dbReference>
<feature type="compositionally biased region" description="Basic and acidic residues" evidence="1">
    <location>
        <begin position="706"/>
        <end position="717"/>
    </location>
</feature>
<dbReference type="PROSITE" id="PS50994">
    <property type="entry name" value="INTEGRASE"/>
    <property type="match status" value="1"/>
</dbReference>
<evidence type="ECO:0000259" key="2">
    <source>
        <dbReference type="PROSITE" id="PS50994"/>
    </source>
</evidence>
<evidence type="ECO:0000313" key="3">
    <source>
        <dbReference type="EMBL" id="ANC75501.1"/>
    </source>
</evidence>
<dbReference type="Gene3D" id="3.30.420.10">
    <property type="entry name" value="Ribonuclease H-like superfamily/Ribonuclease H"/>
    <property type="match status" value="1"/>
</dbReference>
<dbReference type="InterPro" id="IPR015378">
    <property type="entry name" value="Transposase-like_Mu_C"/>
</dbReference>
<accession>A0A160IIE2</accession>
<proteinExistence type="predicted"/>
<dbReference type="KEGG" id="fpn:ABE65_000925"/>
<feature type="region of interest" description="Disordered" evidence="1">
    <location>
        <begin position="686"/>
        <end position="724"/>
    </location>
</feature>
<protein>
    <recommendedName>
        <fullName evidence="2">Integrase catalytic domain-containing protein</fullName>
    </recommendedName>
</protein>
<gene>
    <name evidence="3" type="ORF">ABE65_000925</name>
</gene>
<dbReference type="InterPro" id="IPR012337">
    <property type="entry name" value="RNaseH-like_sf"/>
</dbReference>
<name>A0A160IIE2_9BACL</name>
<sequence>MFIVNDVYQIEDASGREQLERILWIDDGHAVCFCIDLEKENALPIKRTISDLQQLHGEGLVTLVNEEPYPFIYQSEEYFTEKNKGLRDERWSSIENMVCKEPEIYESKNRGKFIALAMNDTGKTKRLLYKYLTQFWQRGKVKNALLPDYHRSGGKGKEKIFKGKKNGRPRKFEAVIGEGIVITDEIKRVFEVSIKRYYHTTKKNPLSEAFNLMLKTFFVSDYRYEDGVRKPILQAEDKLPTYRQFSYWYKKTFQLEEKLRKRKGNRKYELQDRAVLGTSVGDLYGPGTKFQIDATVADVYLVSSFHRNWIIGRPVIYVVIDVFSRMVVGLYVGLEGPSWFGAMMALANTASDKVSYCKKYGIDIKKEEWDCHYLPQTLLADRGELEGYNIERLISAFNMKVENTPPYRGDWKGIVEQHFRIIHSKVKPFLPGFVDTDVQVRGDRDYRLDATLNLEEFTSIIVRCVLHHNNHHWLKNYNQDEMMIEDEVSLIPRDLWNWGIQNRSGKLRSYPENIVKLHLLPSATARVTYKGIEFKKMSYSCERALKEGWFGEARQKSWRISICYDPRDMTHIYLPSDDGQGYEVASLLDHQKKYNGKTLEEVQYYHDYELLKKQKYSHEETQEKVDLASDIEHIVSRAKKSLKQEEVKMSNAQKVKGIRDNRSIEKEEKRKDEAFSLSEYIFNPSDNQLEDQIEEKSPTKNLSKVELLRQRQKEKLQRVRNNQR</sequence>
<organism evidence="3 4">
    <name type="scientific">Fictibacillus phosphorivorans</name>
    <dbReference type="NCBI Taxonomy" id="1221500"/>
    <lineage>
        <taxon>Bacteria</taxon>
        <taxon>Bacillati</taxon>
        <taxon>Bacillota</taxon>
        <taxon>Bacilli</taxon>
        <taxon>Bacillales</taxon>
        <taxon>Fictibacillaceae</taxon>
        <taxon>Fictibacillus</taxon>
    </lineage>
</organism>
<dbReference type="STRING" id="1221500.ABE65_000925"/>
<evidence type="ECO:0000256" key="1">
    <source>
        <dbReference type="SAM" id="MobiDB-lite"/>
    </source>
</evidence>
<dbReference type="InterPro" id="IPR036397">
    <property type="entry name" value="RNaseH_sf"/>
</dbReference>
<evidence type="ECO:0000313" key="4">
    <source>
        <dbReference type="Proteomes" id="UP000076623"/>
    </source>
</evidence>
<dbReference type="EMBL" id="CP015378">
    <property type="protein sequence ID" value="ANC75501.1"/>
    <property type="molecule type" value="Genomic_DNA"/>
</dbReference>
<dbReference type="RefSeq" id="WP_066390726.1">
    <property type="nucleotide sequence ID" value="NZ_CP015378.1"/>
</dbReference>
<dbReference type="Pfam" id="PF09299">
    <property type="entry name" value="Mu-transpos_C"/>
    <property type="match status" value="1"/>
</dbReference>
<dbReference type="SUPFAM" id="SSF53098">
    <property type="entry name" value="Ribonuclease H-like"/>
    <property type="match status" value="1"/>
</dbReference>
<dbReference type="AlphaFoldDB" id="A0A160IIE2"/>